<gene>
    <name evidence="1" type="ORF">ESV24_07280</name>
</gene>
<comment type="caution">
    <text evidence="1">The sequence shown here is derived from an EMBL/GenBank/DDBJ whole genome shotgun (WGS) entry which is preliminary data.</text>
</comment>
<name>A0A5C6YQI2_9FLAO</name>
<dbReference type="AlphaFoldDB" id="A0A5C6YQI2"/>
<evidence type="ECO:0000313" key="2">
    <source>
        <dbReference type="Proteomes" id="UP000321945"/>
    </source>
</evidence>
<dbReference type="OrthoDB" id="9762853at2"/>
<evidence type="ECO:0000313" key="1">
    <source>
        <dbReference type="EMBL" id="TXD69628.1"/>
    </source>
</evidence>
<organism evidence="1 2">
    <name type="scientific">Aequorivita lipolytica</name>
    <dbReference type="NCBI Taxonomy" id="153267"/>
    <lineage>
        <taxon>Bacteria</taxon>
        <taxon>Pseudomonadati</taxon>
        <taxon>Bacteroidota</taxon>
        <taxon>Flavobacteriia</taxon>
        <taxon>Flavobacteriales</taxon>
        <taxon>Flavobacteriaceae</taxon>
        <taxon>Aequorivita</taxon>
    </lineage>
</organism>
<dbReference type="Proteomes" id="UP000321945">
    <property type="component" value="Unassembled WGS sequence"/>
</dbReference>
<proteinExistence type="predicted"/>
<accession>A0A5C6YQI2</accession>
<dbReference type="RefSeq" id="WP_111815723.1">
    <property type="nucleotide sequence ID" value="NZ_CBCRZQ010000004.1"/>
</dbReference>
<reference evidence="1 2" key="1">
    <citation type="submission" date="2019-08" db="EMBL/GenBank/DDBJ databases">
        <title>Genome of Aequorivita lipolytica Y10-2 (type strain).</title>
        <authorList>
            <person name="Bowman J.P."/>
        </authorList>
    </citation>
    <scope>NUCLEOTIDE SEQUENCE [LARGE SCALE GENOMIC DNA]</scope>
    <source>
        <strain evidence="1 2">Y10-2</strain>
    </source>
</reference>
<dbReference type="EMBL" id="VORU01000004">
    <property type="protein sequence ID" value="TXD69628.1"/>
    <property type="molecule type" value="Genomic_DNA"/>
</dbReference>
<protein>
    <submittedName>
        <fullName evidence="1">Phage baseplate protein</fullName>
    </submittedName>
</protein>
<sequence length="1045" mass="118245">MANNCENKFLINQKGTEQTQRSISAMLPENLNLNDFSTEDWMKFAYNFAFEVNYFSIENATIPSGNWKSFFIEKSKIKNFLSEAETSNRLSPHLTLFVCFLKLLEISKTHFNAITKRHLVFYYNEILQIDKKAPVADSVHLIFELAKNFSESKVDEHTLLEAGKDLLGKRIQYATDKEVVINKASVVALKSVYHHRKANSLNPNEFNGLFAAPVVNSADGKGEPFKSDANWLPFGYPTHFKPLSPLETPNLGFAIAAPTLNLVEGERIVQVIFNLEKSIPIFNIPQVIDCIDVFATGEKGWLGPFKISASVNGFTSSIGNKTIQLCLKIDKTEKAIVSYNKEIHIENFETEQPVFRFLLKTKQPEFTVGYNLYTELLQKKVKKATVKISVSKAKKLQLKNDFGNLAADKPFFPFGTQPMERSAFYIDYPEMFSKKWDTVSLNATWLSTPAGFKQHYIAYRRDENNLNLSPNLYFQTLYFDFNAATKKYVKPAGLTLNLTTSPSNLYVTGNDYFKAKVSIENNENLVSINDAFTLFTKNGEIFESNLSVSNANYTAGKNGPIKLSLNQSFLHSLFPKVYALALTTEEDTVLPNEPYTPIIEKIEIAYSASQEIEFGVSETANLEKIQLFHEHPFGQVETSETLVPSYCAGGELYIGLENTEALKQVQLLFQLLEGTENPLAESFSSSEKISWSVLSNNSWMELSSDYLLGNTTDNFLKTGIVTIAIPREATNNNTLLSSGLVWLRAKSLKSFDVVCRFIEIHAQVITATFANNGNELSHLETGLPAETISKLTERHSAIKSVLQPYNSFGGKPEENDESYYRRVSERVRHRDRAISLWDYEHLILEKYPEVYKVKCLNHTKGNDYHAPGNVAIVVIPDIKNNNAFDIFQPRLSTAKRNDIQNYINELNTFFVSAEIINPDYEEVEVTLGVKFNIGFDENFYTKQLEEDIKKYLSPWAYSETSILNFGVAFHKNKLISYLEDQPYVDFLDDVIVKHRTSETSAYIEKTNVIPSSPKAILVSAKKHFMTAVQSKCSVQAPKKPVVCLP</sequence>
<keyword evidence="2" id="KW-1185">Reference proteome</keyword>